<keyword evidence="13" id="KW-0808">Transferase</keyword>
<keyword evidence="8 11" id="KW-0067">ATP-binding</keyword>
<evidence type="ECO:0000256" key="10">
    <source>
        <dbReference type="ARBA" id="ARBA00049404"/>
    </source>
</evidence>
<keyword evidence="7 11" id="KW-0658">Purine biosynthesis</keyword>
<reference evidence="13 14" key="1">
    <citation type="submission" date="2018-12" db="EMBL/GenBank/DDBJ databases">
        <title>The complete genome of the methanogenic archaea of the candidate phylum Verstraetearchaeota, obtained from the metagenome of underground thermal water.</title>
        <authorList>
            <person name="Kadnikov V.V."/>
            <person name="Mardanov A.V."/>
            <person name="Beletsky A.V."/>
            <person name="Karnachuk O.V."/>
            <person name="Ravin N.V."/>
        </authorList>
    </citation>
    <scope>NUCLEOTIDE SEQUENCE [LARGE SCALE GENOMIC DNA]</scope>
    <source>
        <strain evidence="13">Ch88</strain>
    </source>
</reference>
<evidence type="ECO:0000256" key="1">
    <source>
        <dbReference type="ARBA" id="ARBA00002332"/>
    </source>
</evidence>
<comment type="caution">
    <text evidence="13">The sequence shown here is derived from an EMBL/GenBank/DDBJ whole genome shotgun (WGS) entry which is preliminary data.</text>
</comment>
<dbReference type="Pfam" id="PF00958">
    <property type="entry name" value="GMP_synt_C"/>
    <property type="match status" value="1"/>
</dbReference>
<evidence type="ECO:0000256" key="3">
    <source>
        <dbReference type="ARBA" id="ARBA00012746"/>
    </source>
</evidence>
<evidence type="ECO:0000256" key="5">
    <source>
        <dbReference type="ARBA" id="ARBA00022741"/>
    </source>
</evidence>
<accession>A0A3S3TSY1</accession>
<protein>
    <recommendedName>
        <fullName evidence="3">GMP synthase (glutamine-hydrolyzing)</fullName>
        <ecNumber evidence="3">6.3.5.2</ecNumber>
    </recommendedName>
    <alternativeName>
        <fullName evidence="9">GMP synthetase</fullName>
    </alternativeName>
</protein>
<evidence type="ECO:0000256" key="6">
    <source>
        <dbReference type="ARBA" id="ARBA00022749"/>
    </source>
</evidence>
<dbReference type="GO" id="GO:0005524">
    <property type="term" value="F:ATP binding"/>
    <property type="evidence" value="ECO:0007669"/>
    <property type="project" value="UniProtKB-UniRule"/>
</dbReference>
<evidence type="ECO:0000256" key="8">
    <source>
        <dbReference type="ARBA" id="ARBA00022840"/>
    </source>
</evidence>
<evidence type="ECO:0000256" key="11">
    <source>
        <dbReference type="PROSITE-ProRule" id="PRU00886"/>
    </source>
</evidence>
<dbReference type="PANTHER" id="PTHR11922">
    <property type="entry name" value="GMP SYNTHASE-RELATED"/>
    <property type="match status" value="1"/>
</dbReference>
<dbReference type="InterPro" id="IPR014729">
    <property type="entry name" value="Rossmann-like_a/b/a_fold"/>
</dbReference>
<evidence type="ECO:0000256" key="9">
    <source>
        <dbReference type="ARBA" id="ARBA00030464"/>
    </source>
</evidence>
<evidence type="ECO:0000259" key="12">
    <source>
        <dbReference type="PROSITE" id="PS51553"/>
    </source>
</evidence>
<dbReference type="AlphaFoldDB" id="A0A3S3TSY1"/>
<dbReference type="Pfam" id="PF01171">
    <property type="entry name" value="ATP_bind_3"/>
    <property type="match status" value="1"/>
</dbReference>
<evidence type="ECO:0000313" key="14">
    <source>
        <dbReference type="Proteomes" id="UP000288215"/>
    </source>
</evidence>
<proteinExistence type="predicted"/>
<dbReference type="UniPathway" id="UPA00189">
    <property type="reaction ID" value="UER00296"/>
</dbReference>
<dbReference type="SUPFAM" id="SSF52402">
    <property type="entry name" value="Adenine nucleotide alpha hydrolases-like"/>
    <property type="match status" value="1"/>
</dbReference>
<keyword evidence="4" id="KW-0436">Ligase</keyword>
<dbReference type="EMBL" id="RXGA01000002">
    <property type="protein sequence ID" value="RWX73943.1"/>
    <property type="molecule type" value="Genomic_DNA"/>
</dbReference>
<dbReference type="GO" id="GO:0003921">
    <property type="term" value="F:GMP synthase activity"/>
    <property type="evidence" value="ECO:0007669"/>
    <property type="project" value="InterPro"/>
</dbReference>
<dbReference type="PROSITE" id="PS51553">
    <property type="entry name" value="GMPS_ATP_PPASE"/>
    <property type="match status" value="1"/>
</dbReference>
<organism evidence="13 14">
    <name type="scientific">Methanosuratincola subterraneus</name>
    <dbReference type="NCBI Taxonomy" id="2593994"/>
    <lineage>
        <taxon>Archaea</taxon>
        <taxon>Thermoproteota</taxon>
        <taxon>Methanosuratincolia</taxon>
        <taxon>Candidatus Methanomethylicales</taxon>
        <taxon>Candidatus Methanomethylicaceae</taxon>
        <taxon>Candidatus Methanosuratincola (ex Vanwonterghem et al. 2016)</taxon>
    </lineage>
</organism>
<dbReference type="InterPro" id="IPR001674">
    <property type="entry name" value="GMP_synth_C"/>
</dbReference>
<evidence type="ECO:0000256" key="4">
    <source>
        <dbReference type="ARBA" id="ARBA00022598"/>
    </source>
</evidence>
<dbReference type="GO" id="GO:0016740">
    <property type="term" value="F:transferase activity"/>
    <property type="evidence" value="ECO:0007669"/>
    <property type="project" value="UniProtKB-KW"/>
</dbReference>
<keyword evidence="6 11" id="KW-0332">GMP biosynthesis</keyword>
<dbReference type="Gene3D" id="3.30.300.10">
    <property type="match status" value="2"/>
</dbReference>
<evidence type="ECO:0000256" key="2">
    <source>
        <dbReference type="ARBA" id="ARBA00005153"/>
    </source>
</evidence>
<dbReference type="EC" id="6.3.5.2" evidence="3"/>
<dbReference type="PANTHER" id="PTHR11922:SF2">
    <property type="entry name" value="GMP SYNTHASE [GLUTAMINE-HYDROLYZING]"/>
    <property type="match status" value="1"/>
</dbReference>
<dbReference type="CDD" id="cd01997">
    <property type="entry name" value="GMP_synthase_C"/>
    <property type="match status" value="1"/>
</dbReference>
<dbReference type="GO" id="GO:0005829">
    <property type="term" value="C:cytosol"/>
    <property type="evidence" value="ECO:0007669"/>
    <property type="project" value="TreeGrafter"/>
</dbReference>
<keyword evidence="5 11" id="KW-0547">Nucleotide-binding</keyword>
<comment type="function">
    <text evidence="1">Catalyzes the synthesis of GMP from XMP.</text>
</comment>
<dbReference type="InterPro" id="IPR025777">
    <property type="entry name" value="GMPS_ATP_PPase_dom"/>
</dbReference>
<dbReference type="Gene3D" id="3.40.50.620">
    <property type="entry name" value="HUPs"/>
    <property type="match status" value="1"/>
</dbReference>
<evidence type="ECO:0000256" key="7">
    <source>
        <dbReference type="ARBA" id="ARBA00022755"/>
    </source>
</evidence>
<name>A0A3S3TSY1_METS7</name>
<comment type="pathway">
    <text evidence="2">Purine metabolism; GMP biosynthesis; GMP from XMP (L-Gln route): step 1/1.</text>
</comment>
<feature type="domain" description="GMPS ATP-PPase" evidence="12">
    <location>
        <begin position="15"/>
        <end position="203"/>
    </location>
</feature>
<dbReference type="InterPro" id="IPR011063">
    <property type="entry name" value="TilS/TtcA_N"/>
</dbReference>
<dbReference type="SUPFAM" id="SSF54810">
    <property type="entry name" value="GMP synthetase C-terminal dimerisation domain"/>
    <property type="match status" value="1"/>
</dbReference>
<dbReference type="Proteomes" id="UP000288215">
    <property type="component" value="Unassembled WGS sequence"/>
</dbReference>
<gene>
    <name evidence="13" type="ORF">Metus_0722</name>
</gene>
<evidence type="ECO:0000313" key="13">
    <source>
        <dbReference type="EMBL" id="RWX73943.1"/>
    </source>
</evidence>
<sequence length="396" mass="43097">MGVCKISDPGAVEAFDPARFTEEKVAEIRRFVGDGKAAIATSGGVDSTVCAALAHRALGERLVCFFLDTGFMREGEVEEVKGILTSLGLPLRILAVSDRFMAALKGKSDAEAKRIAFRETFYTVLGEAAKAEGCDVLIQGTIAPDWIETAGGIKTQHNVLEQLGVDTKTSFGFRLLEPLLELYKDQVRRLAVHLGVRLDASQRQPFPGPGLMVRCIGEVTEEKMEVLRKATAVVEGELSRLDPPPKQYFAAVTEDDRREADSRMARSAVGPNGRAWYLGARVTGVKGDERAYGRMVVVEPGDQADPADLLGIVERVIHEDWGVVRVLLAVEGRGGEKGGYAVIVRAVETRDFMTVKPTPVPRAALKRIASRVMEDPRVGLVCYDITSKPPATVEFE</sequence>
<comment type="catalytic activity">
    <reaction evidence="10">
        <text>XMP + L-glutamine + ATP + H2O = GMP + L-glutamate + AMP + diphosphate + 2 H(+)</text>
        <dbReference type="Rhea" id="RHEA:11680"/>
        <dbReference type="ChEBI" id="CHEBI:15377"/>
        <dbReference type="ChEBI" id="CHEBI:15378"/>
        <dbReference type="ChEBI" id="CHEBI:29985"/>
        <dbReference type="ChEBI" id="CHEBI:30616"/>
        <dbReference type="ChEBI" id="CHEBI:33019"/>
        <dbReference type="ChEBI" id="CHEBI:57464"/>
        <dbReference type="ChEBI" id="CHEBI:58115"/>
        <dbReference type="ChEBI" id="CHEBI:58359"/>
        <dbReference type="ChEBI" id="CHEBI:456215"/>
        <dbReference type="EC" id="6.3.5.2"/>
    </reaction>
</comment>
<feature type="binding site" evidence="11">
    <location>
        <begin position="42"/>
        <end position="48"/>
    </location>
    <ligand>
        <name>ATP</name>
        <dbReference type="ChEBI" id="CHEBI:30616"/>
    </ligand>
</feature>